<keyword evidence="1" id="KW-1133">Transmembrane helix</keyword>
<keyword evidence="1" id="KW-0472">Membrane</keyword>
<reference evidence="2" key="1">
    <citation type="submission" date="2020-05" db="EMBL/GenBank/DDBJ databases">
        <authorList>
            <person name="Chiriac C."/>
            <person name="Salcher M."/>
            <person name="Ghai R."/>
            <person name="Kavagutti S V."/>
        </authorList>
    </citation>
    <scope>NUCLEOTIDE SEQUENCE</scope>
</reference>
<feature type="transmembrane region" description="Helical" evidence="1">
    <location>
        <begin position="12"/>
        <end position="32"/>
    </location>
</feature>
<organism evidence="2">
    <name type="scientific">freshwater metagenome</name>
    <dbReference type="NCBI Taxonomy" id="449393"/>
    <lineage>
        <taxon>unclassified sequences</taxon>
        <taxon>metagenomes</taxon>
        <taxon>ecological metagenomes</taxon>
    </lineage>
</organism>
<gene>
    <name evidence="2" type="ORF">UFOPK3444_00447</name>
</gene>
<feature type="transmembrane region" description="Helical" evidence="1">
    <location>
        <begin position="138"/>
        <end position="159"/>
    </location>
</feature>
<keyword evidence="1" id="KW-0812">Transmembrane</keyword>
<protein>
    <submittedName>
        <fullName evidence="2">Unannotated protein</fullName>
    </submittedName>
</protein>
<evidence type="ECO:0000256" key="1">
    <source>
        <dbReference type="SAM" id="Phobius"/>
    </source>
</evidence>
<evidence type="ECO:0000313" key="2">
    <source>
        <dbReference type="EMBL" id="CAB4865881.1"/>
    </source>
</evidence>
<dbReference type="Pfam" id="PF20589">
    <property type="entry name" value="DUF6790"/>
    <property type="match status" value="1"/>
</dbReference>
<proteinExistence type="predicted"/>
<feature type="transmembrane region" description="Helical" evidence="1">
    <location>
        <begin position="107"/>
        <end position="126"/>
    </location>
</feature>
<name>A0A6J7D6Q8_9ZZZZ</name>
<sequence length="161" mass="17128">MTKEDPRISAGLMGLTYATGAVGVGIGLSTVHAEKPTLRVACLLAVGVAGFLSWIRHSVFHRSDAIRMGWDLGKRNSFQIEVGLANLAWALLAFLAVILDWGLRAEAASMLVFGFYLASVVILVVLGPKDENAKRAWAPIIGMTIFATLLITVGFQGMAAG</sequence>
<feature type="transmembrane region" description="Helical" evidence="1">
    <location>
        <begin position="80"/>
        <end position="101"/>
    </location>
</feature>
<dbReference type="AlphaFoldDB" id="A0A6J7D6Q8"/>
<feature type="transmembrane region" description="Helical" evidence="1">
    <location>
        <begin position="38"/>
        <end position="59"/>
    </location>
</feature>
<accession>A0A6J7D6Q8</accession>
<dbReference type="InterPro" id="IPR046740">
    <property type="entry name" value="DUF6790"/>
</dbReference>
<dbReference type="EMBL" id="CAFBLU010000005">
    <property type="protein sequence ID" value="CAB4865881.1"/>
    <property type="molecule type" value="Genomic_DNA"/>
</dbReference>